<accession>A0ABV3R131</accession>
<dbReference type="RefSeq" id="WP_367723753.1">
    <property type="nucleotide sequence ID" value="NZ_JBFOCH010000016.1"/>
</dbReference>
<comment type="caution">
    <text evidence="1">The sequence shown here is derived from an EMBL/GenBank/DDBJ whole genome shotgun (WGS) entry which is preliminary data.</text>
</comment>
<evidence type="ECO:0000313" key="2">
    <source>
        <dbReference type="Proteomes" id="UP001556196"/>
    </source>
</evidence>
<dbReference type="InterPro" id="IPR019587">
    <property type="entry name" value="Polyketide_cyclase/dehydratase"/>
</dbReference>
<organism evidence="1 2">
    <name type="scientific">Mesorhizobium marinum</name>
    <dbReference type="NCBI Taxonomy" id="3228790"/>
    <lineage>
        <taxon>Bacteria</taxon>
        <taxon>Pseudomonadati</taxon>
        <taxon>Pseudomonadota</taxon>
        <taxon>Alphaproteobacteria</taxon>
        <taxon>Hyphomicrobiales</taxon>
        <taxon>Phyllobacteriaceae</taxon>
        <taxon>Mesorhizobium</taxon>
    </lineage>
</organism>
<dbReference type="Gene3D" id="3.30.530.20">
    <property type="match status" value="1"/>
</dbReference>
<proteinExistence type="predicted"/>
<protein>
    <submittedName>
        <fullName evidence="1">SRPBCC family protein</fullName>
    </submittedName>
</protein>
<evidence type="ECO:0000313" key="1">
    <source>
        <dbReference type="EMBL" id="MEW9806622.1"/>
    </source>
</evidence>
<dbReference type="InterPro" id="IPR023393">
    <property type="entry name" value="START-like_dom_sf"/>
</dbReference>
<dbReference type="CDD" id="cd07818">
    <property type="entry name" value="SRPBCC_1"/>
    <property type="match status" value="1"/>
</dbReference>
<name>A0ABV3R131_9HYPH</name>
<keyword evidence="2" id="KW-1185">Reference proteome</keyword>
<dbReference type="EMBL" id="JBFOCI010000003">
    <property type="protein sequence ID" value="MEW9806622.1"/>
    <property type="molecule type" value="Genomic_DNA"/>
</dbReference>
<dbReference type="Pfam" id="PF10604">
    <property type="entry name" value="Polyketide_cyc2"/>
    <property type="match status" value="1"/>
</dbReference>
<sequence length="187" mass="20065">MLTLKRVLYAISAAAIVLVAGSFLLPAEAVVSRSIAIAAPPERVFAIVGDLRNFNAFSPSAQIDPDIRYAFEGTESGIGQKMVWQSDNVEVGTGAQTITLYEPPGRVEFRVISGRRDRSNTAFELAASDVGTDVTWTFRTSLKGIPARWSGLLFEGRVGPEYEAALARLKAIAERPEQGADPASPAP</sequence>
<reference evidence="1 2" key="1">
    <citation type="submission" date="2024-06" db="EMBL/GenBank/DDBJ databases">
        <authorList>
            <person name="Tuo L."/>
        </authorList>
    </citation>
    <scope>NUCLEOTIDE SEQUENCE [LARGE SCALE GENOMIC DNA]</scope>
    <source>
        <strain evidence="1 2">ZMM04-5</strain>
    </source>
</reference>
<dbReference type="SUPFAM" id="SSF55961">
    <property type="entry name" value="Bet v1-like"/>
    <property type="match status" value="1"/>
</dbReference>
<gene>
    <name evidence="1" type="ORF">ABUE31_11565</name>
</gene>
<dbReference type="Proteomes" id="UP001556196">
    <property type="component" value="Unassembled WGS sequence"/>
</dbReference>